<keyword evidence="5 18" id="KW-0812">Transmembrane</keyword>
<keyword evidence="8 15" id="KW-0067">ATP-binding</keyword>
<feature type="region of interest" description="Disordered" evidence="17">
    <location>
        <begin position="1"/>
        <end position="51"/>
    </location>
</feature>
<protein>
    <submittedName>
        <fullName evidence="20">DNA translocase FtsK 4TM domain-containing protein</fullName>
    </submittedName>
</protein>
<dbReference type="PROSITE" id="PS50901">
    <property type="entry name" value="FTSK"/>
    <property type="match status" value="1"/>
</dbReference>
<comment type="subcellular location">
    <subcellularLocation>
        <location evidence="1">Cell membrane</location>
        <topology evidence="1">Multi-pass membrane protein</topology>
    </subcellularLocation>
</comment>
<keyword evidence="10" id="KW-0238">DNA-binding</keyword>
<organism evidence="20 21">
    <name type="scientific">Ventrimonas faecis</name>
    <dbReference type="NCBI Taxonomy" id="3133170"/>
    <lineage>
        <taxon>Bacteria</taxon>
        <taxon>Bacillati</taxon>
        <taxon>Bacillota</taxon>
        <taxon>Clostridia</taxon>
        <taxon>Lachnospirales</taxon>
        <taxon>Lachnospiraceae</taxon>
        <taxon>Ventrimonas</taxon>
    </lineage>
</organism>
<comment type="caution">
    <text evidence="20">The sequence shown here is derived from an EMBL/GenBank/DDBJ whole genome shotgun (WGS) entry which is preliminary data.</text>
</comment>
<dbReference type="Gene3D" id="1.10.10.10">
    <property type="entry name" value="Winged helix-like DNA-binding domain superfamily/Winged helix DNA-binding domain"/>
    <property type="match status" value="1"/>
</dbReference>
<feature type="compositionally biased region" description="Acidic residues" evidence="17">
    <location>
        <begin position="454"/>
        <end position="469"/>
    </location>
</feature>
<evidence type="ECO:0000256" key="13">
    <source>
        <dbReference type="ARBA" id="ARBA00024986"/>
    </source>
</evidence>
<comment type="similarity">
    <text evidence="2">Belongs to the FtsK/SpoIIIE/SftA family.</text>
</comment>
<dbReference type="InterPro" id="IPR050206">
    <property type="entry name" value="FtsK/SpoIIIE/SftA"/>
</dbReference>
<evidence type="ECO:0000256" key="10">
    <source>
        <dbReference type="ARBA" id="ARBA00023125"/>
    </source>
</evidence>
<evidence type="ECO:0000256" key="17">
    <source>
        <dbReference type="SAM" id="MobiDB-lite"/>
    </source>
</evidence>
<evidence type="ECO:0000256" key="4">
    <source>
        <dbReference type="ARBA" id="ARBA00022618"/>
    </source>
</evidence>
<gene>
    <name evidence="20" type="ORF">WMO41_10555</name>
</gene>
<feature type="compositionally biased region" description="Low complexity" evidence="17">
    <location>
        <begin position="982"/>
        <end position="996"/>
    </location>
</feature>
<dbReference type="InterPro" id="IPR036390">
    <property type="entry name" value="WH_DNA-bd_sf"/>
</dbReference>
<evidence type="ECO:0000256" key="12">
    <source>
        <dbReference type="ARBA" id="ARBA00023306"/>
    </source>
</evidence>
<feature type="transmembrane region" description="Helical" evidence="18">
    <location>
        <begin position="158"/>
        <end position="177"/>
    </location>
</feature>
<dbReference type="Pfam" id="PF09397">
    <property type="entry name" value="FtsK_gamma"/>
    <property type="match status" value="1"/>
</dbReference>
<dbReference type="EMBL" id="JBBMFJ010000021">
    <property type="protein sequence ID" value="MEQ2563593.1"/>
    <property type="molecule type" value="Genomic_DNA"/>
</dbReference>
<dbReference type="InterPro" id="IPR041027">
    <property type="entry name" value="FtsK_alpha"/>
</dbReference>
<feature type="transmembrane region" description="Helical" evidence="18">
    <location>
        <begin position="93"/>
        <end position="116"/>
    </location>
</feature>
<feature type="compositionally biased region" description="Basic and acidic residues" evidence="17">
    <location>
        <begin position="361"/>
        <end position="372"/>
    </location>
</feature>
<dbReference type="InterPro" id="IPR018541">
    <property type="entry name" value="Ftsk_gamma"/>
</dbReference>
<feature type="compositionally biased region" description="Low complexity" evidence="17">
    <location>
        <begin position="490"/>
        <end position="499"/>
    </location>
</feature>
<evidence type="ECO:0000256" key="7">
    <source>
        <dbReference type="ARBA" id="ARBA00022829"/>
    </source>
</evidence>
<feature type="region of interest" description="Disordered" evidence="17">
    <location>
        <begin position="311"/>
        <end position="392"/>
    </location>
</feature>
<feature type="region of interest" description="Disordered" evidence="17">
    <location>
        <begin position="427"/>
        <end position="519"/>
    </location>
</feature>
<dbReference type="SUPFAM" id="SSF52540">
    <property type="entry name" value="P-loop containing nucleoside triphosphate hydrolases"/>
    <property type="match status" value="1"/>
</dbReference>
<evidence type="ECO:0000256" key="18">
    <source>
        <dbReference type="SAM" id="Phobius"/>
    </source>
</evidence>
<dbReference type="SMART" id="SM00843">
    <property type="entry name" value="Ftsk_gamma"/>
    <property type="match status" value="1"/>
</dbReference>
<evidence type="ECO:0000256" key="5">
    <source>
        <dbReference type="ARBA" id="ARBA00022692"/>
    </source>
</evidence>
<evidence type="ECO:0000313" key="21">
    <source>
        <dbReference type="Proteomes" id="UP001437460"/>
    </source>
</evidence>
<sequence>MAAKKQQNRVNSDRTEKAAGTRKSARSGSQSAAGGRKPGRPRKVQEPEPVPEQEGLVRAEVIVLGSFALAVLLFLSNFHLCGFAGDFLRGIQLGLFGLPGYVAPLVLFVGTCFYQANRGNRVAVQKTVASAAAFFLLCGFAQMIFGQQPEAGKGILEYYRLSASSGMGGGLFGGLLFGGIRSFIGSIGAFLVMAVGLIICMVCITQRSFVKAVKRHSDVAYQHAREDMERRREIYAERQEERRRMREEQRVRGVNLSSTKLPADEDEYLDDMPEEGCEDRYEDNYEESYEAGGQAEYDAYEDAPAIKAPRGRRMSPAEAMEPDFEDAQAEPENTGSRGSRMAKAPKPDKADVFTGSISMPEDYREVVPEREAPAYSTNLPEGADIPPDPEDDYDLEAAAKRLTQSGFGQFEQAGEVFTGGARRLDEKAVAEAEYGQTAQPEYRQETQSGHDPEAEQEQNPDVAPWDEPDTQSTYSRTQNAALDGQNPYTQPEEPAWQEAAPEEYLPEPDVAYTVKTEQNTDFAIPEGNKHVVTAGGKVIDTDTEALQKKLESAKKAAAAQKEAENADSEVTVEQQIQEKEEEPKKEYVYPPLSLLKRGSRNAGGYSEQEYRETAVKLQQTLRNFGVGVTVTNISCGPSVTRYELHPEQGVKVSKIVGLADDIKLSLAAEDIRIEAPIPGKSAVGIEVPNKEKTSVFLRDLLESDAFQKHPSKLAFAVGKDIGGQVVVTDIAKMPHLLIAGATGSGKSVCINTIIMSIIYKADPNDVKLIMVDPKVVELSVYNGIPHLLIPVVTDPKKASGALNWAVAEMTDRYKKFAKYGVRDLKGYNAKIETIQDIEDENKPKKMPQIVIIVDELADLMMVAPGEVEDAICRLAQLARAAGIHLVIATQRPSVNVITGLIKANVPSRIAFSVSSGVDSRTIIDMNGAEKLLGKGDMLFYPAGFPKPQRVQGAFVSDSEVQQVVDFLTEQGLTAQYSPEVENSMNSAPSASASDPSNSRDEYFEQAGRFIIEKEKASIGMLQRMFKIGFNRAARIMDQLAEAGVVGEEEGTKPRKVLMTMEEFDQII</sequence>
<dbReference type="Pfam" id="PF13491">
    <property type="entry name" value="FtsK_4TM"/>
    <property type="match status" value="1"/>
</dbReference>
<dbReference type="Gene3D" id="3.30.980.40">
    <property type="match status" value="1"/>
</dbReference>
<dbReference type="PANTHER" id="PTHR22683:SF41">
    <property type="entry name" value="DNA TRANSLOCASE FTSK"/>
    <property type="match status" value="1"/>
</dbReference>
<evidence type="ECO:0000256" key="11">
    <source>
        <dbReference type="ARBA" id="ARBA00023136"/>
    </source>
</evidence>
<dbReference type="InterPro" id="IPR002543">
    <property type="entry name" value="FtsK_dom"/>
</dbReference>
<evidence type="ECO:0000256" key="14">
    <source>
        <dbReference type="ARBA" id="ARBA00025923"/>
    </source>
</evidence>
<dbReference type="InterPro" id="IPR036388">
    <property type="entry name" value="WH-like_DNA-bd_sf"/>
</dbReference>
<feature type="compositionally biased region" description="Polar residues" evidence="17">
    <location>
        <begin position="470"/>
        <end position="480"/>
    </location>
</feature>
<evidence type="ECO:0000256" key="1">
    <source>
        <dbReference type="ARBA" id="ARBA00004651"/>
    </source>
</evidence>
<dbReference type="PANTHER" id="PTHR22683">
    <property type="entry name" value="SPORULATION PROTEIN RELATED"/>
    <property type="match status" value="1"/>
</dbReference>
<evidence type="ECO:0000256" key="2">
    <source>
        <dbReference type="ARBA" id="ARBA00006474"/>
    </source>
</evidence>
<dbReference type="SUPFAM" id="SSF103473">
    <property type="entry name" value="MFS general substrate transporter"/>
    <property type="match status" value="1"/>
</dbReference>
<dbReference type="CDD" id="cd01127">
    <property type="entry name" value="TrwB_TraG_TraD_VirD4"/>
    <property type="match status" value="1"/>
</dbReference>
<keyword evidence="6 15" id="KW-0547">Nucleotide-binding</keyword>
<name>A0ABV1HPR1_9FIRM</name>
<feature type="coiled-coil region" evidence="16">
    <location>
        <begin position="543"/>
        <end position="578"/>
    </location>
</feature>
<keyword evidence="3" id="KW-1003">Cell membrane</keyword>
<feature type="compositionally biased region" description="Acidic residues" evidence="17">
    <location>
        <begin position="320"/>
        <end position="329"/>
    </location>
</feature>
<dbReference type="InterPro" id="IPR025199">
    <property type="entry name" value="FtsK_4TM"/>
</dbReference>
<dbReference type="Pfam" id="PF01580">
    <property type="entry name" value="FtsK_SpoIIIE"/>
    <property type="match status" value="1"/>
</dbReference>
<keyword evidence="4" id="KW-0132">Cell division</keyword>
<feature type="transmembrane region" description="Helical" evidence="18">
    <location>
        <begin position="183"/>
        <end position="205"/>
    </location>
</feature>
<feature type="domain" description="FtsK" evidence="19">
    <location>
        <begin position="722"/>
        <end position="920"/>
    </location>
</feature>
<dbReference type="InterPro" id="IPR036259">
    <property type="entry name" value="MFS_trans_sf"/>
</dbReference>
<dbReference type="Gene3D" id="3.40.50.300">
    <property type="entry name" value="P-loop containing nucleotide triphosphate hydrolases"/>
    <property type="match status" value="1"/>
</dbReference>
<evidence type="ECO:0000313" key="20">
    <source>
        <dbReference type="EMBL" id="MEQ2563593.1"/>
    </source>
</evidence>
<evidence type="ECO:0000259" key="19">
    <source>
        <dbReference type="PROSITE" id="PS50901"/>
    </source>
</evidence>
<comment type="subunit">
    <text evidence="14">Homohexamer. Forms a ring that surrounds DNA.</text>
</comment>
<evidence type="ECO:0000256" key="3">
    <source>
        <dbReference type="ARBA" id="ARBA00022475"/>
    </source>
</evidence>
<dbReference type="RefSeq" id="WP_349229717.1">
    <property type="nucleotide sequence ID" value="NZ_JBBMFJ010000021.1"/>
</dbReference>
<dbReference type="Pfam" id="PF17854">
    <property type="entry name" value="FtsK_alpha"/>
    <property type="match status" value="1"/>
</dbReference>
<evidence type="ECO:0000256" key="9">
    <source>
        <dbReference type="ARBA" id="ARBA00022989"/>
    </source>
</evidence>
<evidence type="ECO:0000256" key="15">
    <source>
        <dbReference type="PROSITE-ProRule" id="PRU00289"/>
    </source>
</evidence>
<feature type="transmembrane region" description="Helical" evidence="18">
    <location>
        <begin position="61"/>
        <end position="81"/>
    </location>
</feature>
<feature type="compositionally biased region" description="Low complexity" evidence="17">
    <location>
        <begin position="26"/>
        <end position="35"/>
    </location>
</feature>
<dbReference type="InterPro" id="IPR027417">
    <property type="entry name" value="P-loop_NTPase"/>
</dbReference>
<keyword evidence="9 18" id="KW-1133">Transmembrane helix</keyword>
<dbReference type="InterPro" id="IPR003593">
    <property type="entry name" value="AAA+_ATPase"/>
</dbReference>
<feature type="compositionally biased region" description="Basic and acidic residues" evidence="17">
    <location>
        <begin position="442"/>
        <end position="453"/>
    </location>
</feature>
<feature type="binding site" evidence="15">
    <location>
        <begin position="740"/>
        <end position="747"/>
    </location>
    <ligand>
        <name>ATP</name>
        <dbReference type="ChEBI" id="CHEBI:30616"/>
    </ligand>
</feature>
<proteinExistence type="inferred from homology"/>
<feature type="transmembrane region" description="Helical" evidence="18">
    <location>
        <begin position="128"/>
        <end position="146"/>
    </location>
</feature>
<keyword evidence="12" id="KW-0131">Cell cycle</keyword>
<dbReference type="Proteomes" id="UP001437460">
    <property type="component" value="Unassembled WGS sequence"/>
</dbReference>
<reference evidence="20 21" key="1">
    <citation type="submission" date="2024-03" db="EMBL/GenBank/DDBJ databases">
        <title>Human intestinal bacterial collection.</title>
        <authorList>
            <person name="Pauvert C."/>
            <person name="Hitch T.C.A."/>
            <person name="Clavel T."/>
        </authorList>
    </citation>
    <scope>NUCLEOTIDE SEQUENCE [LARGE SCALE GENOMIC DNA]</scope>
    <source>
        <strain evidence="20 21">CLA-AP-H27</strain>
    </source>
</reference>
<keyword evidence="7" id="KW-0159">Chromosome partition</keyword>
<dbReference type="SUPFAM" id="SSF46785">
    <property type="entry name" value="Winged helix' DNA-binding domain"/>
    <property type="match status" value="1"/>
</dbReference>
<evidence type="ECO:0000256" key="6">
    <source>
        <dbReference type="ARBA" id="ARBA00022741"/>
    </source>
</evidence>
<keyword evidence="16" id="KW-0175">Coiled coil</keyword>
<accession>A0ABV1HPR1</accession>
<feature type="region of interest" description="Disordered" evidence="17">
    <location>
        <begin position="977"/>
        <end position="999"/>
    </location>
</feature>
<comment type="function">
    <text evidence="13">Essential cell division protein that coordinates cell division and chromosome segregation. The N-terminus is involved in assembly of the cell-division machinery. The C-terminus functions as a DNA motor that moves dsDNA in an ATP-dependent manner towards the dif recombination site, which is located within the replication terminus region. Required for activation of the Xer recombinase, allowing activation of chromosome unlinking by recombination.</text>
</comment>
<evidence type="ECO:0000256" key="16">
    <source>
        <dbReference type="SAM" id="Coils"/>
    </source>
</evidence>
<keyword evidence="11 18" id="KW-0472">Membrane</keyword>
<dbReference type="SMART" id="SM00382">
    <property type="entry name" value="AAA"/>
    <property type="match status" value="1"/>
</dbReference>
<evidence type="ECO:0000256" key="8">
    <source>
        <dbReference type="ARBA" id="ARBA00022840"/>
    </source>
</evidence>
<keyword evidence="21" id="KW-1185">Reference proteome</keyword>